<feature type="non-terminal residue" evidence="4">
    <location>
        <position position="1"/>
    </location>
</feature>
<sequence>IFFQIQAIKMMVRWLLGMKNNHSKSGTSTLRLLTTILHSDGDLTEQGKISKPDMSRLRLAAGNAIVKLAQEPCYHEIITLEQYQLCALAINDECYQVRQIFAQKLHKGLSRLRLPLEYMAICALCAKDPVKERRAHARQCLVKNINVRREYLKQHAAVSEKLLSLLPEYVVPYTIHLLAHDPDYVKVQDIEQLKDIKE</sequence>
<dbReference type="PANTHER" id="PTHR12663:SF1">
    <property type="entry name" value="SISTER CHROMATID COHESION PROTEIN PDS5 HOMOLOG B"/>
    <property type="match status" value="1"/>
</dbReference>
<evidence type="ECO:0000313" key="5">
    <source>
        <dbReference type="Proteomes" id="UP000587697"/>
    </source>
</evidence>
<dbReference type="GO" id="GO:0007064">
    <property type="term" value="P:mitotic sister chromatid cohesion"/>
    <property type="evidence" value="ECO:0007669"/>
    <property type="project" value="InterPro"/>
</dbReference>
<dbReference type="Pfam" id="PF20168">
    <property type="entry name" value="PDS5"/>
    <property type="match status" value="1"/>
</dbReference>
<dbReference type="AlphaFoldDB" id="A0A7L2MW43"/>
<dbReference type="PANTHER" id="PTHR12663">
    <property type="entry name" value="ANDROGEN INDUCED INHIBITOR OF PROLIFERATION AS3 / PDS5-RELATED"/>
    <property type="match status" value="1"/>
</dbReference>
<dbReference type="GO" id="GO:0005634">
    <property type="term" value="C:nucleus"/>
    <property type="evidence" value="ECO:0007669"/>
    <property type="project" value="UniProtKB-SubCell"/>
</dbReference>
<name>A0A7L2MW43_9PASS</name>
<dbReference type="Proteomes" id="UP000587697">
    <property type="component" value="Unassembled WGS sequence"/>
</dbReference>
<comment type="caution">
    <text evidence="4">The sequence shown here is derived from an EMBL/GenBank/DDBJ whole genome shotgun (WGS) entry which is preliminary data.</text>
</comment>
<proteinExistence type="predicted"/>
<keyword evidence="5" id="KW-1185">Reference proteome</keyword>
<protein>
    <submittedName>
        <fullName evidence="4">PDS5B protein</fullName>
    </submittedName>
</protein>
<dbReference type="GO" id="GO:0000785">
    <property type="term" value="C:chromatin"/>
    <property type="evidence" value="ECO:0007669"/>
    <property type="project" value="TreeGrafter"/>
</dbReference>
<dbReference type="EMBL" id="VWYO01014087">
    <property type="protein sequence ID" value="NXR64191.1"/>
    <property type="molecule type" value="Genomic_DNA"/>
</dbReference>
<evidence type="ECO:0000256" key="2">
    <source>
        <dbReference type="ARBA" id="ARBA00022737"/>
    </source>
</evidence>
<evidence type="ECO:0000256" key="1">
    <source>
        <dbReference type="ARBA" id="ARBA00004123"/>
    </source>
</evidence>
<keyword evidence="3" id="KW-0539">Nucleus</keyword>
<evidence type="ECO:0000313" key="4">
    <source>
        <dbReference type="EMBL" id="NXR64191.1"/>
    </source>
</evidence>
<evidence type="ECO:0000256" key="3">
    <source>
        <dbReference type="ARBA" id="ARBA00023242"/>
    </source>
</evidence>
<gene>
    <name evidence="4" type="primary">Pds5b_0</name>
    <name evidence="4" type="ORF">RHASIB_R02750</name>
</gene>
<dbReference type="InterPro" id="IPR039776">
    <property type="entry name" value="Pds5"/>
</dbReference>
<keyword evidence="2" id="KW-0677">Repeat</keyword>
<comment type="subcellular location">
    <subcellularLocation>
        <location evidence="1">Nucleus</location>
    </subcellularLocation>
</comment>
<organism evidence="4 5">
    <name type="scientific">Rhadina sibilatrix</name>
    <dbReference type="NCBI Taxonomy" id="2585818"/>
    <lineage>
        <taxon>Eukaryota</taxon>
        <taxon>Metazoa</taxon>
        <taxon>Chordata</taxon>
        <taxon>Craniata</taxon>
        <taxon>Vertebrata</taxon>
        <taxon>Euteleostomi</taxon>
        <taxon>Archelosauria</taxon>
        <taxon>Archosauria</taxon>
        <taxon>Dinosauria</taxon>
        <taxon>Saurischia</taxon>
        <taxon>Theropoda</taxon>
        <taxon>Coelurosauria</taxon>
        <taxon>Aves</taxon>
        <taxon>Neognathae</taxon>
        <taxon>Neoaves</taxon>
        <taxon>Telluraves</taxon>
        <taxon>Australaves</taxon>
        <taxon>Passeriformes</taxon>
        <taxon>Sylvioidea</taxon>
        <taxon>Phylloscopidae</taxon>
        <taxon>Rhadina</taxon>
    </lineage>
</organism>
<feature type="non-terminal residue" evidence="4">
    <location>
        <position position="198"/>
    </location>
</feature>
<dbReference type="GO" id="GO:0006281">
    <property type="term" value="P:DNA repair"/>
    <property type="evidence" value="ECO:0007669"/>
    <property type="project" value="TreeGrafter"/>
</dbReference>
<reference evidence="4 5" key="1">
    <citation type="submission" date="2019-09" db="EMBL/GenBank/DDBJ databases">
        <title>Bird 10,000 Genomes (B10K) Project - Family phase.</title>
        <authorList>
            <person name="Zhang G."/>
        </authorList>
    </citation>
    <scope>NUCLEOTIDE SEQUENCE [LARGE SCALE GENOMIC DNA]</scope>
    <source>
        <strain evidence="4">B10K-DU-002-26</strain>
        <tissue evidence="4">Muscle</tissue>
    </source>
</reference>
<accession>A0A7L2MW43</accession>